<evidence type="ECO:0000313" key="1">
    <source>
        <dbReference type="EMBL" id="GAA1547663.1"/>
    </source>
</evidence>
<reference evidence="1 2" key="1">
    <citation type="journal article" date="2019" name="Int. J. Syst. Evol. Microbiol.">
        <title>The Global Catalogue of Microorganisms (GCM) 10K type strain sequencing project: providing services to taxonomists for standard genome sequencing and annotation.</title>
        <authorList>
            <consortium name="The Broad Institute Genomics Platform"/>
            <consortium name="The Broad Institute Genome Sequencing Center for Infectious Disease"/>
            <person name="Wu L."/>
            <person name="Ma J."/>
        </authorList>
    </citation>
    <scope>NUCLEOTIDE SEQUENCE [LARGE SCALE GENOMIC DNA]</scope>
    <source>
        <strain evidence="1 2">JCM 15572</strain>
    </source>
</reference>
<name>A0ABN2BV96_9ACTN</name>
<evidence type="ECO:0000313" key="2">
    <source>
        <dbReference type="Proteomes" id="UP001501705"/>
    </source>
</evidence>
<sequence>MPELGVHQMLEFTPVEEDAAAVTALVDGDAAAFVRSHRPTALGTDQAFHSTTVSDETAVTAASQPTLSNFLLERCPT</sequence>
<organism evidence="1 2">
    <name type="scientific">Kribbella hippodromi</name>
    <dbReference type="NCBI Taxonomy" id="434347"/>
    <lineage>
        <taxon>Bacteria</taxon>
        <taxon>Bacillati</taxon>
        <taxon>Actinomycetota</taxon>
        <taxon>Actinomycetes</taxon>
        <taxon>Propionibacteriales</taxon>
        <taxon>Kribbellaceae</taxon>
        <taxon>Kribbella</taxon>
    </lineage>
</organism>
<comment type="caution">
    <text evidence="1">The sequence shown here is derived from an EMBL/GenBank/DDBJ whole genome shotgun (WGS) entry which is preliminary data.</text>
</comment>
<accession>A0ABN2BV96</accession>
<gene>
    <name evidence="1" type="ORF">GCM10009804_00060</name>
</gene>
<dbReference type="EMBL" id="BAAAPH010000001">
    <property type="protein sequence ID" value="GAA1547663.1"/>
    <property type="molecule type" value="Genomic_DNA"/>
</dbReference>
<keyword evidence="2" id="KW-1185">Reference proteome</keyword>
<protein>
    <submittedName>
        <fullName evidence="1">Uncharacterized protein</fullName>
    </submittedName>
</protein>
<proteinExistence type="predicted"/>
<dbReference type="Proteomes" id="UP001501705">
    <property type="component" value="Unassembled WGS sequence"/>
</dbReference>